<accession>A0A841SS92</accession>
<comment type="caution">
    <text evidence="1">The sequence shown here is derived from an EMBL/GenBank/DDBJ whole genome shotgun (WGS) entry which is preliminary data.</text>
</comment>
<dbReference type="RefSeq" id="WP_185118013.1">
    <property type="nucleotide sequence ID" value="NZ_JACJVQ010000002.1"/>
</dbReference>
<dbReference type="EMBL" id="JACJVQ010000002">
    <property type="protein sequence ID" value="MBB6632780.1"/>
    <property type="molecule type" value="Genomic_DNA"/>
</dbReference>
<gene>
    <name evidence="1" type="ORF">H7B67_01395</name>
</gene>
<keyword evidence="2" id="KW-1185">Reference proteome</keyword>
<proteinExistence type="predicted"/>
<organism evidence="1 2">
    <name type="scientific">Cohnella thailandensis</name>
    <dbReference type="NCBI Taxonomy" id="557557"/>
    <lineage>
        <taxon>Bacteria</taxon>
        <taxon>Bacillati</taxon>
        <taxon>Bacillota</taxon>
        <taxon>Bacilli</taxon>
        <taxon>Bacillales</taxon>
        <taxon>Paenibacillaceae</taxon>
        <taxon>Cohnella</taxon>
    </lineage>
</organism>
<dbReference type="Proteomes" id="UP000535838">
    <property type="component" value="Unassembled WGS sequence"/>
</dbReference>
<evidence type="ECO:0000313" key="2">
    <source>
        <dbReference type="Proteomes" id="UP000535838"/>
    </source>
</evidence>
<evidence type="ECO:0000313" key="1">
    <source>
        <dbReference type="EMBL" id="MBB6632780.1"/>
    </source>
</evidence>
<protein>
    <submittedName>
        <fullName evidence="1">Uncharacterized protein</fullName>
    </submittedName>
</protein>
<dbReference type="AlphaFoldDB" id="A0A841SS92"/>
<sequence>MKLSIEIKHSDGKDKLHLIDPTEAVQEFAVSAFFGYCREMNGEGTLVIQRERPKPDEKNTPRPEWYETGIKFKNGIPHYRTRYWCPNPNCNHSGNQYIGLHDKTTECHECYTVMEVNPATREVDENGIPKRDRFGNFFRAEKLAGVTVS</sequence>
<reference evidence="1 2" key="1">
    <citation type="submission" date="2020-08" db="EMBL/GenBank/DDBJ databases">
        <title>Cohnella phylogeny.</title>
        <authorList>
            <person name="Dunlap C."/>
        </authorList>
    </citation>
    <scope>NUCLEOTIDE SEQUENCE [LARGE SCALE GENOMIC DNA]</scope>
    <source>
        <strain evidence="1 2">DSM 25241</strain>
    </source>
</reference>
<name>A0A841SS92_9BACL</name>